<name>A0A1I8BCH6_MELHA</name>
<reference evidence="2" key="1">
    <citation type="submission" date="2016-11" db="UniProtKB">
        <authorList>
            <consortium name="WormBaseParasite"/>
        </authorList>
    </citation>
    <scope>IDENTIFICATION</scope>
</reference>
<protein>
    <submittedName>
        <fullName evidence="2">FH2 domain-containing protein</fullName>
    </submittedName>
</protein>
<dbReference type="AlphaFoldDB" id="A0A1I8BCH6"/>
<dbReference type="WBParaSite" id="MhA1_Contig185.frz3.gene5">
    <property type="protein sequence ID" value="MhA1_Contig185.frz3.gene5"/>
    <property type="gene ID" value="MhA1_Contig185.frz3.gene5"/>
</dbReference>
<proteinExistence type="predicted"/>
<dbReference type="Proteomes" id="UP000095281">
    <property type="component" value="Unplaced"/>
</dbReference>
<keyword evidence="1" id="KW-1185">Reference proteome</keyword>
<organism evidence="1 2">
    <name type="scientific">Meloidogyne hapla</name>
    <name type="common">Root-knot nematode worm</name>
    <dbReference type="NCBI Taxonomy" id="6305"/>
    <lineage>
        <taxon>Eukaryota</taxon>
        <taxon>Metazoa</taxon>
        <taxon>Ecdysozoa</taxon>
        <taxon>Nematoda</taxon>
        <taxon>Chromadorea</taxon>
        <taxon>Rhabditida</taxon>
        <taxon>Tylenchina</taxon>
        <taxon>Tylenchomorpha</taxon>
        <taxon>Tylenchoidea</taxon>
        <taxon>Meloidogynidae</taxon>
        <taxon>Meloidogyninae</taxon>
        <taxon>Meloidogyne</taxon>
    </lineage>
</organism>
<accession>A0A1I8BCH6</accession>
<sequence length="122" mass="14035">MSFEDEQLSNQLEGWNALPAETLSKIKVIKSDAALLPTQKQELINALIDGLPDKAIDMIPDPPEFNKIPKELKECFKQIFRRKEKFSFKCMKADEMIYTLPDDQKAIFTAFKNSIIVFMGYT</sequence>
<evidence type="ECO:0000313" key="2">
    <source>
        <dbReference type="WBParaSite" id="MhA1_Contig185.frz3.gene5"/>
    </source>
</evidence>
<evidence type="ECO:0000313" key="1">
    <source>
        <dbReference type="Proteomes" id="UP000095281"/>
    </source>
</evidence>